<name>A0A1H3M9Q3_9FIRM</name>
<comment type="similarity">
    <text evidence="2">Belongs to the UPF0718 family.</text>
</comment>
<evidence type="ECO:0000256" key="6">
    <source>
        <dbReference type="ARBA" id="ARBA00023136"/>
    </source>
</evidence>
<sequence length="163" mass="17864">MILLTDTMIVLGLMALILFGAAFRKGLHLEGLRSGYRMFLKVVPLLFLAFVLVGYLNLLLPKEILSDWLGESAGWKGLFIGPVIGALVQGGPFAFFPLFDSVFRDTVTTGTAVAMITAWGMINIGHLPYEAAFLGPRFIMLKYSLYLLFPTIAGFLANLLFGP</sequence>
<dbReference type="GO" id="GO:0005886">
    <property type="term" value="C:plasma membrane"/>
    <property type="evidence" value="ECO:0007669"/>
    <property type="project" value="UniProtKB-SubCell"/>
</dbReference>
<keyword evidence="6 7" id="KW-0472">Membrane</keyword>
<protein>
    <submittedName>
        <fullName evidence="8">Predicted permease</fullName>
    </submittedName>
</protein>
<dbReference type="EMBL" id="FNPV01000004">
    <property type="protein sequence ID" value="SDY73306.1"/>
    <property type="molecule type" value="Genomic_DNA"/>
</dbReference>
<keyword evidence="4 7" id="KW-0812">Transmembrane</keyword>
<keyword evidence="3" id="KW-1003">Cell membrane</keyword>
<evidence type="ECO:0000256" key="1">
    <source>
        <dbReference type="ARBA" id="ARBA00004651"/>
    </source>
</evidence>
<proteinExistence type="inferred from homology"/>
<feature type="transmembrane region" description="Helical" evidence="7">
    <location>
        <begin position="141"/>
        <end position="161"/>
    </location>
</feature>
<accession>A0A1H3M9Q3</accession>
<evidence type="ECO:0000313" key="9">
    <source>
        <dbReference type="Proteomes" id="UP000199230"/>
    </source>
</evidence>
<feature type="transmembrane region" description="Helical" evidence="7">
    <location>
        <begin position="39"/>
        <end position="58"/>
    </location>
</feature>
<evidence type="ECO:0000256" key="3">
    <source>
        <dbReference type="ARBA" id="ARBA00022475"/>
    </source>
</evidence>
<keyword evidence="9" id="KW-1185">Reference proteome</keyword>
<evidence type="ECO:0000256" key="2">
    <source>
        <dbReference type="ARBA" id="ARBA00006386"/>
    </source>
</evidence>
<evidence type="ECO:0000256" key="5">
    <source>
        <dbReference type="ARBA" id="ARBA00022989"/>
    </source>
</evidence>
<evidence type="ECO:0000256" key="4">
    <source>
        <dbReference type="ARBA" id="ARBA00022692"/>
    </source>
</evidence>
<dbReference type="Pfam" id="PF03773">
    <property type="entry name" value="ArsP_1"/>
    <property type="match status" value="1"/>
</dbReference>
<feature type="transmembrane region" description="Helical" evidence="7">
    <location>
        <begin position="111"/>
        <end position="129"/>
    </location>
</feature>
<keyword evidence="5 7" id="KW-1133">Transmembrane helix</keyword>
<evidence type="ECO:0000313" key="8">
    <source>
        <dbReference type="EMBL" id="SDY73306.1"/>
    </source>
</evidence>
<feature type="transmembrane region" description="Helical" evidence="7">
    <location>
        <begin position="6"/>
        <end position="27"/>
    </location>
</feature>
<comment type="subcellular location">
    <subcellularLocation>
        <location evidence="1">Cell membrane</location>
        <topology evidence="1">Multi-pass membrane protein</topology>
    </subcellularLocation>
</comment>
<dbReference type="InterPro" id="IPR005524">
    <property type="entry name" value="DUF318"/>
</dbReference>
<gene>
    <name evidence="8" type="ORF">SAMN05192546_10448</name>
</gene>
<dbReference type="Proteomes" id="UP000199230">
    <property type="component" value="Unassembled WGS sequence"/>
</dbReference>
<evidence type="ECO:0000256" key="7">
    <source>
        <dbReference type="SAM" id="Phobius"/>
    </source>
</evidence>
<organism evidence="8 9">
    <name type="scientific">Tindallia californiensis</name>
    <dbReference type="NCBI Taxonomy" id="159292"/>
    <lineage>
        <taxon>Bacteria</taxon>
        <taxon>Bacillati</taxon>
        <taxon>Bacillota</taxon>
        <taxon>Clostridia</taxon>
        <taxon>Peptostreptococcales</taxon>
        <taxon>Tindalliaceae</taxon>
        <taxon>Tindallia</taxon>
    </lineage>
</organism>
<dbReference type="AlphaFoldDB" id="A0A1H3M9Q3"/>
<feature type="transmembrane region" description="Helical" evidence="7">
    <location>
        <begin position="78"/>
        <end position="99"/>
    </location>
</feature>
<reference evidence="8 9" key="1">
    <citation type="submission" date="2016-10" db="EMBL/GenBank/DDBJ databases">
        <authorList>
            <person name="de Groot N.N."/>
        </authorList>
    </citation>
    <scope>NUCLEOTIDE SEQUENCE [LARGE SCALE GENOMIC DNA]</scope>
    <source>
        <strain evidence="8 9">APO</strain>
    </source>
</reference>
<dbReference type="STRING" id="159292.SAMN05192546_10448"/>